<organism evidence="2 3">
    <name type="scientific">Cerasibacillus terrae</name>
    <dbReference type="NCBI Taxonomy" id="2498845"/>
    <lineage>
        <taxon>Bacteria</taxon>
        <taxon>Bacillati</taxon>
        <taxon>Bacillota</taxon>
        <taxon>Bacilli</taxon>
        <taxon>Bacillales</taxon>
        <taxon>Bacillaceae</taxon>
        <taxon>Cerasibacillus</taxon>
    </lineage>
</organism>
<dbReference type="Proteomes" id="UP000321574">
    <property type="component" value="Unassembled WGS sequence"/>
</dbReference>
<feature type="transmembrane region" description="Helical" evidence="1">
    <location>
        <begin position="21"/>
        <end position="37"/>
    </location>
</feature>
<dbReference type="GO" id="GO:0140359">
    <property type="term" value="F:ABC-type transporter activity"/>
    <property type="evidence" value="ECO:0007669"/>
    <property type="project" value="InterPro"/>
</dbReference>
<name>A0A5C8NRC7_9BACI</name>
<keyword evidence="1" id="KW-1133">Transmembrane helix</keyword>
<feature type="transmembrane region" description="Helical" evidence="1">
    <location>
        <begin position="136"/>
        <end position="159"/>
    </location>
</feature>
<evidence type="ECO:0000313" key="3">
    <source>
        <dbReference type="Proteomes" id="UP000321574"/>
    </source>
</evidence>
<reference evidence="2 3" key="1">
    <citation type="submission" date="2019-06" db="EMBL/GenBank/DDBJ databases">
        <title>Cerasibacillus sp. nov., isolated from maize field.</title>
        <authorList>
            <person name="Lin S.-Y."/>
            <person name="Tsai C.-F."/>
            <person name="Young C.-C."/>
        </authorList>
    </citation>
    <scope>NUCLEOTIDE SEQUENCE [LARGE SCALE GENOMIC DNA]</scope>
    <source>
        <strain evidence="2 3">CC-CFT480</strain>
    </source>
</reference>
<dbReference type="Pfam" id="PF12679">
    <property type="entry name" value="ABC2_membrane_2"/>
    <property type="match status" value="1"/>
</dbReference>
<feature type="transmembrane region" description="Helical" evidence="1">
    <location>
        <begin position="97"/>
        <end position="124"/>
    </location>
</feature>
<dbReference type="GO" id="GO:0005886">
    <property type="term" value="C:plasma membrane"/>
    <property type="evidence" value="ECO:0007669"/>
    <property type="project" value="UniProtKB-SubCell"/>
</dbReference>
<dbReference type="RefSeq" id="WP_147668138.1">
    <property type="nucleotide sequence ID" value="NZ_VDUW01000007.1"/>
</dbReference>
<protein>
    <submittedName>
        <fullName evidence="2">ABC transporter permease</fullName>
    </submittedName>
</protein>
<keyword evidence="1" id="KW-0812">Transmembrane</keyword>
<gene>
    <name evidence="2" type="ORF">FHP05_10835</name>
</gene>
<dbReference type="AlphaFoldDB" id="A0A5C8NRC7"/>
<dbReference type="OrthoDB" id="2680264at2"/>
<feature type="transmembrane region" description="Helical" evidence="1">
    <location>
        <begin position="246"/>
        <end position="266"/>
    </location>
</feature>
<feature type="transmembrane region" description="Helical" evidence="1">
    <location>
        <begin position="57"/>
        <end position="76"/>
    </location>
</feature>
<dbReference type="PANTHER" id="PTHR43471:SF1">
    <property type="entry name" value="ABC TRANSPORTER PERMEASE PROTEIN NOSY-RELATED"/>
    <property type="match status" value="1"/>
</dbReference>
<proteinExistence type="predicted"/>
<sequence length="273" mass="30704">MHTLTIAKREIKLGFRNSWTYSFLILLSIFTVAILLLQSGVNSTEGYTDMTGTMMNMTLYLLPLITLLLGSVSIAVEKETGHWELLSTYALSKTSFLWGKWLGLAVILLTMLAFSFGFAGLIAFLFGKSFPLETLIFFWVFSSLLALIYLGVSIAIGAIAKNRWQALIGGIAIWFITIIIWPLLLISILSLLPYSVLYFILEISTFLNPAELVRIFSMMKLGAGSVFGPEYNQWVTWVNGAFGTPIFIGVVSIWIIIMILIGAFLWERRDRRE</sequence>
<keyword evidence="1" id="KW-0472">Membrane</keyword>
<comment type="caution">
    <text evidence="2">The sequence shown here is derived from an EMBL/GenBank/DDBJ whole genome shotgun (WGS) entry which is preliminary data.</text>
</comment>
<evidence type="ECO:0000313" key="2">
    <source>
        <dbReference type="EMBL" id="TXL63667.1"/>
    </source>
</evidence>
<dbReference type="EMBL" id="VDUW01000007">
    <property type="protein sequence ID" value="TXL63667.1"/>
    <property type="molecule type" value="Genomic_DNA"/>
</dbReference>
<accession>A0A5C8NRC7</accession>
<keyword evidence="3" id="KW-1185">Reference proteome</keyword>
<feature type="transmembrane region" description="Helical" evidence="1">
    <location>
        <begin position="171"/>
        <end position="201"/>
    </location>
</feature>
<evidence type="ECO:0000256" key="1">
    <source>
        <dbReference type="SAM" id="Phobius"/>
    </source>
</evidence>
<dbReference type="PANTHER" id="PTHR43471">
    <property type="entry name" value="ABC TRANSPORTER PERMEASE"/>
    <property type="match status" value="1"/>
</dbReference>